<keyword evidence="4" id="KW-0050">Antiport</keyword>
<evidence type="ECO:0000256" key="4">
    <source>
        <dbReference type="ARBA" id="ARBA00022449"/>
    </source>
</evidence>
<organism evidence="9 10">
    <name type="scientific">Gossypium barbadense</name>
    <name type="common">Sea Island cotton</name>
    <name type="synonym">Hibiscus barbadensis</name>
    <dbReference type="NCBI Taxonomy" id="3634"/>
    <lineage>
        <taxon>Eukaryota</taxon>
        <taxon>Viridiplantae</taxon>
        <taxon>Streptophyta</taxon>
        <taxon>Embryophyta</taxon>
        <taxon>Tracheophyta</taxon>
        <taxon>Spermatophyta</taxon>
        <taxon>Magnoliopsida</taxon>
        <taxon>eudicotyledons</taxon>
        <taxon>Gunneridae</taxon>
        <taxon>Pentapetalae</taxon>
        <taxon>rosids</taxon>
        <taxon>malvids</taxon>
        <taxon>Malvales</taxon>
        <taxon>Malvaceae</taxon>
        <taxon>Malvoideae</taxon>
        <taxon>Gossypium</taxon>
    </lineage>
</organism>
<feature type="transmembrane region" description="Helical" evidence="8">
    <location>
        <begin position="21"/>
        <end position="41"/>
    </location>
</feature>
<dbReference type="GO" id="GO:0000139">
    <property type="term" value="C:Golgi membrane"/>
    <property type="evidence" value="ECO:0007669"/>
    <property type="project" value="TreeGrafter"/>
</dbReference>
<evidence type="ECO:0008006" key="11">
    <source>
        <dbReference type="Google" id="ProtNLM"/>
    </source>
</evidence>
<feature type="transmembrane region" description="Helical" evidence="8">
    <location>
        <begin position="113"/>
        <end position="130"/>
    </location>
</feature>
<evidence type="ECO:0000256" key="2">
    <source>
        <dbReference type="ARBA" id="ARBA00008349"/>
    </source>
</evidence>
<feature type="transmembrane region" description="Helical" evidence="8">
    <location>
        <begin position="166"/>
        <end position="184"/>
    </location>
</feature>
<dbReference type="GO" id="GO:0005789">
    <property type="term" value="C:endoplasmic reticulum membrane"/>
    <property type="evidence" value="ECO:0007669"/>
    <property type="project" value="TreeGrafter"/>
</dbReference>
<evidence type="ECO:0000256" key="7">
    <source>
        <dbReference type="ARBA" id="ARBA00023136"/>
    </source>
</evidence>
<keyword evidence="5 8" id="KW-0812">Transmembrane</keyword>
<dbReference type="PANTHER" id="PTHR10778">
    <property type="entry name" value="SOLUTE CARRIER FAMILY 35 MEMBER B"/>
    <property type="match status" value="1"/>
</dbReference>
<feature type="transmembrane region" description="Helical" evidence="8">
    <location>
        <begin position="142"/>
        <end position="160"/>
    </location>
</feature>
<feature type="transmembrane region" description="Helical" evidence="8">
    <location>
        <begin position="204"/>
        <end position="221"/>
    </location>
</feature>
<dbReference type="PANTHER" id="PTHR10778:SF43">
    <property type="entry name" value="UDP-GALACTOSE_UDP-GLUCOSE TRANSPORTER 4-LIKE"/>
    <property type="match status" value="1"/>
</dbReference>
<dbReference type="OrthoDB" id="1601at2759"/>
<evidence type="ECO:0000313" key="9">
    <source>
        <dbReference type="EMBL" id="PPR98375.1"/>
    </source>
</evidence>
<proteinExistence type="inferred from homology"/>
<feature type="transmembrane region" description="Helical" evidence="8">
    <location>
        <begin position="53"/>
        <end position="74"/>
    </location>
</feature>
<dbReference type="InterPro" id="IPR013657">
    <property type="entry name" value="SCL35B1-4/HUT1"/>
</dbReference>
<dbReference type="EMBL" id="KZ665658">
    <property type="protein sequence ID" value="PPR98375.1"/>
    <property type="molecule type" value="Genomic_DNA"/>
</dbReference>
<evidence type="ECO:0000256" key="1">
    <source>
        <dbReference type="ARBA" id="ARBA00004141"/>
    </source>
</evidence>
<reference evidence="9 10" key="1">
    <citation type="submission" date="2015-01" db="EMBL/GenBank/DDBJ databases">
        <title>Genome of allotetraploid Gossypium barbadense reveals genomic plasticity and fiber elongation in cotton evolution.</title>
        <authorList>
            <person name="Chen X."/>
            <person name="Liu X."/>
            <person name="Zhao B."/>
            <person name="Zheng H."/>
            <person name="Hu Y."/>
            <person name="Lu G."/>
            <person name="Yang C."/>
            <person name="Chen J."/>
            <person name="Shan C."/>
            <person name="Zhang L."/>
            <person name="Zhou Y."/>
            <person name="Wang L."/>
            <person name="Guo W."/>
            <person name="Bai Y."/>
            <person name="Ruan J."/>
            <person name="Shangguan X."/>
            <person name="Mao Y."/>
            <person name="Jiang J."/>
            <person name="Zhu Y."/>
            <person name="Lei J."/>
            <person name="Kang H."/>
            <person name="Chen S."/>
            <person name="He X."/>
            <person name="Wang R."/>
            <person name="Wang Y."/>
            <person name="Chen J."/>
            <person name="Wang L."/>
            <person name="Yu S."/>
            <person name="Wang B."/>
            <person name="Wei J."/>
            <person name="Song S."/>
            <person name="Lu X."/>
            <person name="Gao Z."/>
            <person name="Gu W."/>
            <person name="Deng X."/>
            <person name="Ma D."/>
            <person name="Wang S."/>
            <person name="Liang W."/>
            <person name="Fang L."/>
            <person name="Cai C."/>
            <person name="Zhu X."/>
            <person name="Zhou B."/>
            <person name="Zhang Y."/>
            <person name="Chen Z."/>
            <person name="Xu S."/>
            <person name="Zhu R."/>
            <person name="Wang S."/>
            <person name="Zhang T."/>
            <person name="Zhao G."/>
        </authorList>
    </citation>
    <scope>NUCLEOTIDE SEQUENCE [LARGE SCALE GENOMIC DNA]</scope>
    <source>
        <strain evidence="10">cv. Xinhai21</strain>
        <tissue evidence="9">Leaf</tissue>
    </source>
</reference>
<sequence>MKSEDQTRFLLGISLSDRPKWQQFLICSSGFFFGYLVNGICEEYVYNRLQFSYGWYFTFVQGFVYLILIWLQGFTMTQMANPWNTYVKLSGVLMGSHGLTKGSLAYLNYPAQIMFKSTKVLPVMIMGAFVPGLRRKYPFNEYISALLLVVGLILFTLADAQTSPNFSIIGVIMISGALIMDAFLGNFQEAIFTMNPETTQMEMLFCSTIVGIPFLLVPMVLTGELFKAWSSCSQHPYIYCVLVFEAMATFIGQVSVLSLIAIFGAATTAMITTARKAVTLLLSYIIFTKPLTECHGSGLLLISMGIILRMLPDTKPSPRVQGLNANGKKPKPLLQK</sequence>
<accession>A0A2P5X4V2</accession>
<protein>
    <recommendedName>
        <fullName evidence="11">UDP-galactose/UDP-glucose transporter 2-like</fullName>
    </recommendedName>
</protein>
<evidence type="ECO:0000256" key="3">
    <source>
        <dbReference type="ARBA" id="ARBA00022448"/>
    </source>
</evidence>
<dbReference type="SUPFAM" id="SSF103481">
    <property type="entry name" value="Multidrug resistance efflux transporter EmrE"/>
    <property type="match status" value="1"/>
</dbReference>
<name>A0A2P5X4V2_GOSBA</name>
<evidence type="ECO:0000256" key="5">
    <source>
        <dbReference type="ARBA" id="ARBA00022692"/>
    </source>
</evidence>
<keyword evidence="7 8" id="KW-0472">Membrane</keyword>
<gene>
    <name evidence="9" type="ORF">GOBAR_AA22292</name>
</gene>
<evidence type="ECO:0000256" key="6">
    <source>
        <dbReference type="ARBA" id="ARBA00022989"/>
    </source>
</evidence>
<dbReference type="InterPro" id="IPR037185">
    <property type="entry name" value="EmrE-like"/>
</dbReference>
<dbReference type="Pfam" id="PF08449">
    <property type="entry name" value="UAA"/>
    <property type="match status" value="1"/>
</dbReference>
<dbReference type="AlphaFoldDB" id="A0A2P5X4V2"/>
<evidence type="ECO:0000313" key="10">
    <source>
        <dbReference type="Proteomes" id="UP000239757"/>
    </source>
</evidence>
<comment type="subcellular location">
    <subcellularLocation>
        <location evidence="1">Membrane</location>
        <topology evidence="1">Multi-pass membrane protein</topology>
    </subcellularLocation>
</comment>
<dbReference type="GO" id="GO:0015297">
    <property type="term" value="F:antiporter activity"/>
    <property type="evidence" value="ECO:0007669"/>
    <property type="project" value="UniProtKB-KW"/>
</dbReference>
<comment type="similarity">
    <text evidence="2">Belongs to the nucleotide-sugar transporter family. UDP-galactose:UMP antiporter (TC 2.A.7.11) subfamily.</text>
</comment>
<evidence type="ECO:0000256" key="8">
    <source>
        <dbReference type="SAM" id="Phobius"/>
    </source>
</evidence>
<keyword evidence="3" id="KW-0813">Transport</keyword>
<feature type="transmembrane region" description="Helical" evidence="8">
    <location>
        <begin position="236"/>
        <end position="266"/>
    </location>
</feature>
<dbReference type="GO" id="GO:0046964">
    <property type="term" value="F:3'-phosphoadenosine 5'-phosphosulfate transmembrane transporter activity"/>
    <property type="evidence" value="ECO:0007669"/>
    <property type="project" value="TreeGrafter"/>
</dbReference>
<keyword evidence="6 8" id="KW-1133">Transmembrane helix</keyword>
<dbReference type="Proteomes" id="UP000239757">
    <property type="component" value="Unassembled WGS sequence"/>
</dbReference>